<evidence type="ECO:0000256" key="4">
    <source>
        <dbReference type="ARBA" id="ARBA00022989"/>
    </source>
</evidence>
<evidence type="ECO:0000256" key="6">
    <source>
        <dbReference type="SAM" id="Phobius"/>
    </source>
</evidence>
<feature type="transmembrane region" description="Helical" evidence="6">
    <location>
        <begin position="298"/>
        <end position="319"/>
    </location>
</feature>
<accession>A0A518ESK1</accession>
<evidence type="ECO:0000256" key="2">
    <source>
        <dbReference type="ARBA" id="ARBA00022475"/>
    </source>
</evidence>
<feature type="transmembrane region" description="Helical" evidence="6">
    <location>
        <begin position="45"/>
        <end position="66"/>
    </location>
</feature>
<keyword evidence="4 6" id="KW-1133">Transmembrane helix</keyword>
<feature type="transmembrane region" description="Helical" evidence="6">
    <location>
        <begin position="6"/>
        <end position="24"/>
    </location>
</feature>
<dbReference type="PANTHER" id="PTHR32196">
    <property type="entry name" value="ABC TRANSPORTER PERMEASE PROTEIN YPHD-RELATED-RELATED"/>
    <property type="match status" value="1"/>
</dbReference>
<evidence type="ECO:0000256" key="1">
    <source>
        <dbReference type="ARBA" id="ARBA00004651"/>
    </source>
</evidence>
<dbReference type="RefSeq" id="WP_145197810.1">
    <property type="nucleotide sequence ID" value="NZ_CP036434.1"/>
</dbReference>
<dbReference type="OrthoDB" id="9784538at2"/>
<keyword evidence="5 6" id="KW-0472">Membrane</keyword>
<feature type="transmembrane region" description="Helical" evidence="6">
    <location>
        <begin position="113"/>
        <end position="131"/>
    </location>
</feature>
<organism evidence="7 8">
    <name type="scientific">Saltatorellus ferox</name>
    <dbReference type="NCBI Taxonomy" id="2528018"/>
    <lineage>
        <taxon>Bacteria</taxon>
        <taxon>Pseudomonadati</taxon>
        <taxon>Planctomycetota</taxon>
        <taxon>Planctomycetia</taxon>
        <taxon>Planctomycetia incertae sedis</taxon>
        <taxon>Saltatorellus</taxon>
    </lineage>
</organism>
<name>A0A518ESK1_9BACT</name>
<evidence type="ECO:0000313" key="8">
    <source>
        <dbReference type="Proteomes" id="UP000320390"/>
    </source>
</evidence>
<dbReference type="Proteomes" id="UP000320390">
    <property type="component" value="Chromosome"/>
</dbReference>
<protein>
    <submittedName>
        <fullName evidence="7">Ribose transport system permease protein RbsC</fullName>
    </submittedName>
</protein>
<dbReference type="Pfam" id="PF02653">
    <property type="entry name" value="BPD_transp_2"/>
    <property type="match status" value="1"/>
</dbReference>
<comment type="subcellular location">
    <subcellularLocation>
        <location evidence="1">Cell membrane</location>
        <topology evidence="1">Multi-pass membrane protein</topology>
    </subcellularLocation>
</comment>
<dbReference type="GO" id="GO:0022857">
    <property type="term" value="F:transmembrane transporter activity"/>
    <property type="evidence" value="ECO:0007669"/>
    <property type="project" value="InterPro"/>
</dbReference>
<dbReference type="AlphaFoldDB" id="A0A518ESK1"/>
<feature type="transmembrane region" description="Helical" evidence="6">
    <location>
        <begin position="171"/>
        <end position="194"/>
    </location>
</feature>
<dbReference type="CDD" id="cd06579">
    <property type="entry name" value="TM_PBP1_transp_AraH_like"/>
    <property type="match status" value="1"/>
</dbReference>
<evidence type="ECO:0000256" key="5">
    <source>
        <dbReference type="ARBA" id="ARBA00023136"/>
    </source>
</evidence>
<proteinExistence type="predicted"/>
<keyword evidence="3 6" id="KW-0812">Transmembrane</keyword>
<keyword evidence="2" id="KW-1003">Cell membrane</keyword>
<feature type="transmembrane region" description="Helical" evidence="6">
    <location>
        <begin position="270"/>
        <end position="292"/>
    </location>
</feature>
<keyword evidence="8" id="KW-1185">Reference proteome</keyword>
<dbReference type="PANTHER" id="PTHR32196:SF15">
    <property type="entry name" value="SUGAR ABC TRANSPORTER PERMEASE PROTEIN"/>
    <property type="match status" value="1"/>
</dbReference>
<sequence length="338" mass="35103">MSSTTTPKVIAIILLLIAISAFTGMANDRFFAPANLENLLQRTSLFGLLGIGAAFVIITGGIDLSIGSVVGLSATALPWMLTEVGLPIPVALLIVLAGSALIGLIHGLLITRFSLQPFVVTLCGLLIYRGLGRQLVLDQTQSFGQEFDGLRTLSIGRPFAIAGVQISTPSLILLGVALLSGLVLSRTVYGRALFALGRNPEAARFAGLPVKRLTAAAYVGCSTLAGLGGVLFALDINSIQPVSMGSFYELYAIAAAVLGGCSLRGGEGSILGVVVGAAVMRVLYNSIVLLGIPSQLEFAIVGGVLLIGALFDEAFRRFVDARRLSRSRRAAPPAPSAP</sequence>
<dbReference type="InterPro" id="IPR001851">
    <property type="entry name" value="ABC_transp_permease"/>
</dbReference>
<reference evidence="7 8" key="1">
    <citation type="submission" date="2019-02" db="EMBL/GenBank/DDBJ databases">
        <title>Deep-cultivation of Planctomycetes and their phenomic and genomic characterization uncovers novel biology.</title>
        <authorList>
            <person name="Wiegand S."/>
            <person name="Jogler M."/>
            <person name="Boedeker C."/>
            <person name="Pinto D."/>
            <person name="Vollmers J."/>
            <person name="Rivas-Marin E."/>
            <person name="Kohn T."/>
            <person name="Peeters S.H."/>
            <person name="Heuer A."/>
            <person name="Rast P."/>
            <person name="Oberbeckmann S."/>
            <person name="Bunk B."/>
            <person name="Jeske O."/>
            <person name="Meyerdierks A."/>
            <person name="Storesund J.E."/>
            <person name="Kallscheuer N."/>
            <person name="Luecker S."/>
            <person name="Lage O.M."/>
            <person name="Pohl T."/>
            <person name="Merkel B.J."/>
            <person name="Hornburger P."/>
            <person name="Mueller R.-W."/>
            <person name="Bruemmer F."/>
            <person name="Labrenz M."/>
            <person name="Spormann A.M."/>
            <person name="Op den Camp H."/>
            <person name="Overmann J."/>
            <person name="Amann R."/>
            <person name="Jetten M.S.M."/>
            <person name="Mascher T."/>
            <person name="Medema M.H."/>
            <person name="Devos D.P."/>
            <person name="Kaster A.-K."/>
            <person name="Ovreas L."/>
            <person name="Rohde M."/>
            <person name="Galperin M.Y."/>
            <person name="Jogler C."/>
        </authorList>
    </citation>
    <scope>NUCLEOTIDE SEQUENCE [LARGE SCALE GENOMIC DNA]</scope>
    <source>
        <strain evidence="7 8">Poly30</strain>
    </source>
</reference>
<feature type="transmembrane region" description="Helical" evidence="6">
    <location>
        <begin position="215"/>
        <end position="234"/>
    </location>
</feature>
<feature type="transmembrane region" description="Helical" evidence="6">
    <location>
        <begin position="246"/>
        <end position="263"/>
    </location>
</feature>
<evidence type="ECO:0000313" key="7">
    <source>
        <dbReference type="EMBL" id="QDV07070.1"/>
    </source>
</evidence>
<gene>
    <name evidence="7" type="primary">rbsC_2</name>
    <name evidence="7" type="ORF">Poly30_25890</name>
</gene>
<dbReference type="GO" id="GO:0005886">
    <property type="term" value="C:plasma membrane"/>
    <property type="evidence" value="ECO:0007669"/>
    <property type="project" value="UniProtKB-SubCell"/>
</dbReference>
<feature type="transmembrane region" description="Helical" evidence="6">
    <location>
        <begin position="86"/>
        <end position="106"/>
    </location>
</feature>
<evidence type="ECO:0000256" key="3">
    <source>
        <dbReference type="ARBA" id="ARBA00022692"/>
    </source>
</evidence>
<dbReference type="EMBL" id="CP036434">
    <property type="protein sequence ID" value="QDV07070.1"/>
    <property type="molecule type" value="Genomic_DNA"/>
</dbReference>